<name>A0ABW1IZD9_9PSEU</name>
<dbReference type="Gene3D" id="1.10.10.10">
    <property type="entry name" value="Winged helix-like DNA-binding domain superfamily/Winged helix DNA-binding domain"/>
    <property type="match status" value="1"/>
</dbReference>
<sequence length="221" mass="24767">MRRALQQGQFRPGDRLPTERDLAMMLSVSRTTVRAAIAVLERDGLISVRRGRGGGFIVQERKYDPVQERARLRQNRAALRDAFDYRTIVEAGAARLAAERRLVADVKRLRKISNSMDRVLRLSLTEQKPQLVSEFQALDSAFHLGIAEASRNSHLAEAVADARGKMWMPVGSLFGRLEPNANDQHEALVDAIEVKDGDLAASIMEEHISGTRVTVEAWLKR</sequence>
<proteinExistence type="predicted"/>
<keyword evidence="1" id="KW-0805">Transcription regulation</keyword>
<dbReference type="SMART" id="SM00345">
    <property type="entry name" value="HTH_GNTR"/>
    <property type="match status" value="1"/>
</dbReference>
<keyword evidence="3" id="KW-0804">Transcription</keyword>
<dbReference type="InterPro" id="IPR000524">
    <property type="entry name" value="Tscrpt_reg_HTH_GntR"/>
</dbReference>
<dbReference type="InterPro" id="IPR036388">
    <property type="entry name" value="WH-like_DNA-bd_sf"/>
</dbReference>
<dbReference type="SUPFAM" id="SSF48008">
    <property type="entry name" value="GntR ligand-binding domain-like"/>
    <property type="match status" value="1"/>
</dbReference>
<evidence type="ECO:0000259" key="4">
    <source>
        <dbReference type="PROSITE" id="PS50949"/>
    </source>
</evidence>
<evidence type="ECO:0000313" key="5">
    <source>
        <dbReference type="EMBL" id="MFC5993765.1"/>
    </source>
</evidence>
<accession>A0ABW1IZD9</accession>
<dbReference type="Pfam" id="PF07729">
    <property type="entry name" value="FCD"/>
    <property type="match status" value="1"/>
</dbReference>
<dbReference type="Pfam" id="PF00392">
    <property type="entry name" value="GntR"/>
    <property type="match status" value="1"/>
</dbReference>
<dbReference type="EMBL" id="JBHSQW010000011">
    <property type="protein sequence ID" value="MFC5993765.1"/>
    <property type="molecule type" value="Genomic_DNA"/>
</dbReference>
<protein>
    <submittedName>
        <fullName evidence="5">FadR/GntR family transcriptional regulator</fullName>
    </submittedName>
</protein>
<dbReference type="SUPFAM" id="SSF46785">
    <property type="entry name" value="Winged helix' DNA-binding domain"/>
    <property type="match status" value="1"/>
</dbReference>
<dbReference type="PROSITE" id="PS50949">
    <property type="entry name" value="HTH_GNTR"/>
    <property type="match status" value="1"/>
</dbReference>
<dbReference type="PANTHER" id="PTHR43537:SF5">
    <property type="entry name" value="UXU OPERON TRANSCRIPTIONAL REGULATOR"/>
    <property type="match status" value="1"/>
</dbReference>
<dbReference type="RefSeq" id="WP_379583674.1">
    <property type="nucleotide sequence ID" value="NZ_JBHSQW010000011.1"/>
</dbReference>
<evidence type="ECO:0000313" key="6">
    <source>
        <dbReference type="Proteomes" id="UP001596302"/>
    </source>
</evidence>
<keyword evidence="2" id="KW-0238">DNA-binding</keyword>
<evidence type="ECO:0000256" key="2">
    <source>
        <dbReference type="ARBA" id="ARBA00023125"/>
    </source>
</evidence>
<gene>
    <name evidence="5" type="ORF">ACFQE5_06000</name>
</gene>
<comment type="caution">
    <text evidence="5">The sequence shown here is derived from an EMBL/GenBank/DDBJ whole genome shotgun (WGS) entry which is preliminary data.</text>
</comment>
<dbReference type="Proteomes" id="UP001596302">
    <property type="component" value="Unassembled WGS sequence"/>
</dbReference>
<dbReference type="PRINTS" id="PR00035">
    <property type="entry name" value="HTHGNTR"/>
</dbReference>
<dbReference type="CDD" id="cd07377">
    <property type="entry name" value="WHTH_GntR"/>
    <property type="match status" value="1"/>
</dbReference>
<dbReference type="InterPro" id="IPR036390">
    <property type="entry name" value="WH_DNA-bd_sf"/>
</dbReference>
<feature type="domain" description="HTH gntR-type" evidence="4">
    <location>
        <begin position="1"/>
        <end position="61"/>
    </location>
</feature>
<dbReference type="Gene3D" id="1.20.120.530">
    <property type="entry name" value="GntR ligand-binding domain-like"/>
    <property type="match status" value="1"/>
</dbReference>
<dbReference type="PANTHER" id="PTHR43537">
    <property type="entry name" value="TRANSCRIPTIONAL REGULATOR, GNTR FAMILY"/>
    <property type="match status" value="1"/>
</dbReference>
<dbReference type="InterPro" id="IPR008920">
    <property type="entry name" value="TF_FadR/GntR_C"/>
</dbReference>
<evidence type="ECO:0000256" key="1">
    <source>
        <dbReference type="ARBA" id="ARBA00023015"/>
    </source>
</evidence>
<reference evidence="6" key="1">
    <citation type="journal article" date="2019" name="Int. J. Syst. Evol. Microbiol.">
        <title>The Global Catalogue of Microorganisms (GCM) 10K type strain sequencing project: providing services to taxonomists for standard genome sequencing and annotation.</title>
        <authorList>
            <consortium name="The Broad Institute Genomics Platform"/>
            <consortium name="The Broad Institute Genome Sequencing Center for Infectious Disease"/>
            <person name="Wu L."/>
            <person name="Ma J."/>
        </authorList>
    </citation>
    <scope>NUCLEOTIDE SEQUENCE [LARGE SCALE GENOMIC DNA]</scope>
    <source>
        <strain evidence="6">CCM 8391</strain>
    </source>
</reference>
<dbReference type="SMART" id="SM00895">
    <property type="entry name" value="FCD"/>
    <property type="match status" value="1"/>
</dbReference>
<organism evidence="5 6">
    <name type="scientific">Pseudonocardia hispaniensis</name>
    <dbReference type="NCBI Taxonomy" id="904933"/>
    <lineage>
        <taxon>Bacteria</taxon>
        <taxon>Bacillati</taxon>
        <taxon>Actinomycetota</taxon>
        <taxon>Actinomycetes</taxon>
        <taxon>Pseudonocardiales</taxon>
        <taxon>Pseudonocardiaceae</taxon>
        <taxon>Pseudonocardia</taxon>
    </lineage>
</organism>
<evidence type="ECO:0000256" key="3">
    <source>
        <dbReference type="ARBA" id="ARBA00023163"/>
    </source>
</evidence>
<dbReference type="InterPro" id="IPR011711">
    <property type="entry name" value="GntR_C"/>
</dbReference>
<keyword evidence="6" id="KW-1185">Reference proteome</keyword>